<name>A0A0D4C3Q8_9MICC</name>
<accession>A0A0D4C3Q8</accession>
<dbReference type="Gene3D" id="3.10.180.10">
    <property type="entry name" value="2,3-Dihydroxybiphenyl 1,2-Dioxygenase, domain 1"/>
    <property type="match status" value="1"/>
</dbReference>
<sequence>MQLTSVTIGSSQPRELAQFYAKLLGWPIAVLEPARAGEPAAAGWAQLRPADGETGPTINIEYERAFQRPVWPAVEGAQLASQHLDIWVDDLDEAADWAVQAGAELAAVQPQPDVRVLLDPDGHPFCLFL</sequence>
<dbReference type="PANTHER" id="PTHR35908">
    <property type="entry name" value="HYPOTHETICAL FUSION PROTEIN"/>
    <property type="match status" value="1"/>
</dbReference>
<dbReference type="InterPro" id="IPR041581">
    <property type="entry name" value="Glyoxalase_6"/>
</dbReference>
<dbReference type="Pfam" id="PF18029">
    <property type="entry name" value="Glyoxalase_6"/>
    <property type="match status" value="1"/>
</dbReference>
<evidence type="ECO:0000259" key="1">
    <source>
        <dbReference type="PROSITE" id="PS51819"/>
    </source>
</evidence>
<dbReference type="PANTHER" id="PTHR35908:SF1">
    <property type="entry name" value="CONSERVED PROTEIN"/>
    <property type="match status" value="1"/>
</dbReference>
<dbReference type="InterPro" id="IPR037523">
    <property type="entry name" value="VOC_core"/>
</dbReference>
<dbReference type="Proteomes" id="UP000061839">
    <property type="component" value="Chromosome"/>
</dbReference>
<gene>
    <name evidence="2" type="ORF">UM93_09195</name>
</gene>
<dbReference type="CDD" id="cd06587">
    <property type="entry name" value="VOC"/>
    <property type="match status" value="1"/>
</dbReference>
<dbReference type="AlphaFoldDB" id="A0A0D4C3Q8"/>
<dbReference type="InterPro" id="IPR029068">
    <property type="entry name" value="Glyas_Bleomycin-R_OHBP_Dase"/>
</dbReference>
<feature type="domain" description="VOC" evidence="1">
    <location>
        <begin position="2"/>
        <end position="129"/>
    </location>
</feature>
<keyword evidence="3" id="KW-1185">Reference proteome</keyword>
<evidence type="ECO:0000313" key="3">
    <source>
        <dbReference type="Proteomes" id="UP000061839"/>
    </source>
</evidence>
<proteinExistence type="predicted"/>
<protein>
    <submittedName>
        <fullName evidence="2">Glyoxalase</fullName>
    </submittedName>
</protein>
<evidence type="ECO:0000313" key="2">
    <source>
        <dbReference type="EMBL" id="AJT43010.1"/>
    </source>
</evidence>
<reference evidence="2 3" key="1">
    <citation type="journal article" date="2015" name="Genome Announc.">
        <title>Complete Genome Sequencing of Protease-Producing Novel Arthrobacter sp. Strain IHBB 11108 Using PacBio Single-Molecule Real-Time Sequencing Technology.</title>
        <authorList>
            <person name="Kiran S."/>
            <person name="Swarnkar M.K."/>
            <person name="Pal M."/>
            <person name="Thakur R."/>
            <person name="Tewari R."/>
            <person name="Singh A.K."/>
            <person name="Gulati A."/>
        </authorList>
    </citation>
    <scope>NUCLEOTIDE SEQUENCE [LARGE SCALE GENOMIC DNA]</scope>
    <source>
        <strain evidence="2 3">IHBB 11108</strain>
    </source>
</reference>
<dbReference type="KEGG" id="ari:UM93_09195"/>
<dbReference type="PROSITE" id="PS51819">
    <property type="entry name" value="VOC"/>
    <property type="match status" value="1"/>
</dbReference>
<dbReference type="SUPFAM" id="SSF54593">
    <property type="entry name" value="Glyoxalase/Bleomycin resistance protein/Dihydroxybiphenyl dioxygenase"/>
    <property type="match status" value="1"/>
</dbReference>
<organism evidence="2 3">
    <name type="scientific">Psychromicrobium lacuslunae</name>
    <dbReference type="NCBI Taxonomy" id="1618207"/>
    <lineage>
        <taxon>Bacteria</taxon>
        <taxon>Bacillati</taxon>
        <taxon>Actinomycetota</taxon>
        <taxon>Actinomycetes</taxon>
        <taxon>Micrococcales</taxon>
        <taxon>Micrococcaceae</taxon>
        <taxon>Psychromicrobium</taxon>
    </lineage>
</organism>
<dbReference type="EMBL" id="CP011005">
    <property type="protein sequence ID" value="AJT43010.1"/>
    <property type="molecule type" value="Genomic_DNA"/>
</dbReference>
<dbReference type="HOGENOM" id="CLU_108054_2_1_11"/>
<dbReference type="STRING" id="1618207.UM93_09195"/>
<dbReference type="PATRIC" id="fig|1618207.4.peg.1862"/>